<dbReference type="OrthoDB" id="412876at2759"/>
<dbReference type="InterPro" id="IPR055135">
    <property type="entry name" value="PRMT_dom"/>
</dbReference>
<feature type="domain" description="SsuA/THI5-like" evidence="16">
    <location>
        <begin position="1118"/>
        <end position="1350"/>
    </location>
</feature>
<protein>
    <recommendedName>
        <fullName evidence="11">Thiamine pyrimidine synthase</fullName>
    </recommendedName>
</protein>
<evidence type="ECO:0000256" key="12">
    <source>
        <dbReference type="ARBA" id="ARBA00048179"/>
    </source>
</evidence>
<dbReference type="InterPro" id="IPR019734">
    <property type="entry name" value="TPR_rpt"/>
</dbReference>
<evidence type="ECO:0000256" key="11">
    <source>
        <dbReference type="ARBA" id="ARBA00033171"/>
    </source>
</evidence>
<keyword evidence="10" id="KW-0408">Iron</keyword>
<feature type="region of interest" description="Disordered" evidence="15">
    <location>
        <begin position="801"/>
        <end position="965"/>
    </location>
</feature>
<feature type="compositionally biased region" description="Low complexity" evidence="15">
    <location>
        <begin position="941"/>
        <end position="959"/>
    </location>
</feature>
<comment type="pathway">
    <text evidence="2">Cofactor biosynthesis; thiamine diphosphate biosynthesis.</text>
</comment>
<dbReference type="PANTHER" id="PTHR31528:SF1">
    <property type="entry name" value="4-AMINO-5-HYDROXYMETHYL-2-METHYLPYRIMIDINE PHOSPHATE SYNTHASE THI11-RELATED"/>
    <property type="match status" value="1"/>
</dbReference>
<organism evidence="18 19">
    <name type="scientific">Symbiodinium microadriaticum</name>
    <name type="common">Dinoflagellate</name>
    <name type="synonym">Zooxanthella microadriatica</name>
    <dbReference type="NCBI Taxonomy" id="2951"/>
    <lineage>
        <taxon>Eukaryota</taxon>
        <taxon>Sar</taxon>
        <taxon>Alveolata</taxon>
        <taxon>Dinophyceae</taxon>
        <taxon>Suessiales</taxon>
        <taxon>Symbiodiniaceae</taxon>
        <taxon>Symbiodinium</taxon>
    </lineage>
</organism>
<comment type="caution">
    <text evidence="18">The sequence shown here is derived from an EMBL/GenBank/DDBJ whole genome shotgun (WGS) entry which is preliminary data.</text>
</comment>
<dbReference type="CDD" id="cd02440">
    <property type="entry name" value="AdoMet_MTases"/>
    <property type="match status" value="1"/>
</dbReference>
<evidence type="ECO:0000259" key="17">
    <source>
        <dbReference type="Pfam" id="PF22528"/>
    </source>
</evidence>
<feature type="compositionally biased region" description="Pro residues" evidence="15">
    <location>
        <begin position="702"/>
        <end position="714"/>
    </location>
</feature>
<evidence type="ECO:0000256" key="8">
    <source>
        <dbReference type="ARBA" id="ARBA00022898"/>
    </source>
</evidence>
<feature type="region of interest" description="Disordered" evidence="15">
    <location>
        <begin position="1"/>
        <end position="20"/>
    </location>
</feature>
<feature type="repeat" description="TPR" evidence="13">
    <location>
        <begin position="110"/>
        <end position="143"/>
    </location>
</feature>
<name>A0A1Q9E6G3_SYMMI</name>
<feature type="coiled-coil region" evidence="14">
    <location>
        <begin position="755"/>
        <end position="784"/>
    </location>
</feature>
<evidence type="ECO:0000256" key="3">
    <source>
        <dbReference type="ARBA" id="ARBA00009406"/>
    </source>
</evidence>
<comment type="similarity">
    <text evidence="3">Belongs to the NMT1/THI5 family.</text>
</comment>
<proteinExistence type="inferred from homology"/>
<evidence type="ECO:0000313" key="19">
    <source>
        <dbReference type="Proteomes" id="UP000186817"/>
    </source>
</evidence>
<evidence type="ECO:0000256" key="15">
    <source>
        <dbReference type="SAM" id="MobiDB-lite"/>
    </source>
</evidence>
<dbReference type="EMBL" id="LSRX01000249">
    <property type="protein sequence ID" value="OLQ02998.1"/>
    <property type="molecule type" value="Genomic_DNA"/>
</dbReference>
<comment type="catalytic activity">
    <reaction evidence="12">
        <text>N(6)-(pyridoxal phosphate)-L-lysyl-[4-amino-5-hydroxymethyl-2-methylpyrimidine phosphate synthase] + L-histidyl-[4-amino-5-hydroxymethyl-2-methylpyrimidine phosphate synthase] + 2 Fe(3+) + 4 H2O = L-lysyl-[4-amino-5-hydroxymethyl-2-methylpyrimidine phosphate synthase] + (2S)-2-amino-5-hydroxy-4-oxopentanoyl-[4-amino-5-hydroxymethyl-2-methylpyrimidine phosphate synthase] + 4-amino-2-methyl-5-(phosphooxymethyl)pyrimidine + 3-oxopropanoate + 2 Fe(2+) + 2 H(+)</text>
        <dbReference type="Rhea" id="RHEA:65756"/>
        <dbReference type="Rhea" id="RHEA-COMP:16892"/>
        <dbReference type="Rhea" id="RHEA-COMP:16893"/>
        <dbReference type="Rhea" id="RHEA-COMP:16894"/>
        <dbReference type="Rhea" id="RHEA-COMP:16895"/>
        <dbReference type="ChEBI" id="CHEBI:15377"/>
        <dbReference type="ChEBI" id="CHEBI:15378"/>
        <dbReference type="ChEBI" id="CHEBI:29033"/>
        <dbReference type="ChEBI" id="CHEBI:29034"/>
        <dbReference type="ChEBI" id="CHEBI:29969"/>
        <dbReference type="ChEBI" id="CHEBI:29979"/>
        <dbReference type="ChEBI" id="CHEBI:33190"/>
        <dbReference type="ChEBI" id="CHEBI:58354"/>
        <dbReference type="ChEBI" id="CHEBI:143915"/>
        <dbReference type="ChEBI" id="CHEBI:157692"/>
    </reaction>
    <physiologicalReaction direction="left-to-right" evidence="12">
        <dbReference type="Rhea" id="RHEA:65757"/>
    </physiologicalReaction>
</comment>
<dbReference type="InterPro" id="IPR029063">
    <property type="entry name" value="SAM-dependent_MTases_sf"/>
</dbReference>
<evidence type="ECO:0000256" key="9">
    <source>
        <dbReference type="ARBA" id="ARBA00022977"/>
    </source>
</evidence>
<keyword evidence="6" id="KW-0949">S-adenosyl-L-methionine</keyword>
<gene>
    <name evidence="18" type="primary">prmt9</name>
    <name evidence="18" type="ORF">AK812_SmicGene14111</name>
</gene>
<evidence type="ECO:0000256" key="2">
    <source>
        <dbReference type="ARBA" id="ARBA00004948"/>
    </source>
</evidence>
<reference evidence="18 19" key="1">
    <citation type="submission" date="2016-02" db="EMBL/GenBank/DDBJ databases">
        <title>Genome analysis of coral dinoflagellate symbionts highlights evolutionary adaptations to a symbiotic lifestyle.</title>
        <authorList>
            <person name="Aranda M."/>
            <person name="Li Y."/>
            <person name="Liew Y.J."/>
            <person name="Baumgarten S."/>
            <person name="Simakov O."/>
            <person name="Wilson M."/>
            <person name="Piel J."/>
            <person name="Ashoor H."/>
            <person name="Bougouffa S."/>
            <person name="Bajic V.B."/>
            <person name="Ryu T."/>
            <person name="Ravasi T."/>
            <person name="Bayer T."/>
            <person name="Micklem G."/>
            <person name="Kim H."/>
            <person name="Bhak J."/>
            <person name="Lajeunesse T.C."/>
            <person name="Voolstra C.R."/>
        </authorList>
    </citation>
    <scope>NUCLEOTIDE SEQUENCE [LARGE SCALE GENOMIC DNA]</scope>
    <source>
        <strain evidence="18 19">CCMP2467</strain>
    </source>
</reference>
<dbReference type="GO" id="GO:0016740">
    <property type="term" value="F:transferase activity"/>
    <property type="evidence" value="ECO:0007669"/>
    <property type="project" value="UniProtKB-KW"/>
</dbReference>
<dbReference type="PANTHER" id="PTHR31528">
    <property type="entry name" value="4-AMINO-5-HYDROXYMETHYL-2-METHYLPYRIMIDINE PHOSPHATE SYNTHASE THI11-RELATED"/>
    <property type="match status" value="1"/>
</dbReference>
<dbReference type="InterPro" id="IPR027939">
    <property type="entry name" value="NMT1/THI5"/>
</dbReference>
<evidence type="ECO:0000256" key="10">
    <source>
        <dbReference type="ARBA" id="ARBA00023004"/>
    </source>
</evidence>
<accession>A0A1Q9E6G3</accession>
<keyword evidence="5" id="KW-0808">Transferase</keyword>
<dbReference type="GO" id="GO:0009229">
    <property type="term" value="P:thiamine diphosphate biosynthetic process"/>
    <property type="evidence" value="ECO:0007669"/>
    <property type="project" value="UniProtKB-UniPathway"/>
</dbReference>
<evidence type="ECO:0000256" key="5">
    <source>
        <dbReference type="ARBA" id="ARBA00022679"/>
    </source>
</evidence>
<evidence type="ECO:0000256" key="14">
    <source>
        <dbReference type="SAM" id="Coils"/>
    </source>
</evidence>
<evidence type="ECO:0000256" key="6">
    <source>
        <dbReference type="ARBA" id="ARBA00022691"/>
    </source>
</evidence>
<evidence type="ECO:0000256" key="1">
    <source>
        <dbReference type="ARBA" id="ARBA00003469"/>
    </source>
</evidence>
<dbReference type="Gene3D" id="3.40.50.150">
    <property type="entry name" value="Vaccinia Virus protein VP39"/>
    <property type="match status" value="1"/>
</dbReference>
<dbReference type="UniPathway" id="UPA00060"/>
<keyword evidence="7" id="KW-0479">Metal-binding</keyword>
<feature type="region of interest" description="Disordered" evidence="15">
    <location>
        <begin position="696"/>
        <end position="724"/>
    </location>
</feature>
<dbReference type="Pfam" id="PF18143">
    <property type="entry name" value="HAD_SAK_2"/>
    <property type="match status" value="1"/>
</dbReference>
<dbReference type="CDD" id="cd22249">
    <property type="entry name" value="UDM1_RNF168_RNF169-like"/>
    <property type="match status" value="1"/>
</dbReference>
<feature type="domain" description="Protein arginine N-methyltransferase" evidence="17">
    <location>
        <begin position="391"/>
        <end position="445"/>
    </location>
</feature>
<keyword evidence="9" id="KW-0784">Thiamine biosynthesis</keyword>
<keyword evidence="8" id="KW-0663">Pyridoxal phosphate</keyword>
<evidence type="ECO:0000259" key="16">
    <source>
        <dbReference type="Pfam" id="PF09084"/>
    </source>
</evidence>
<dbReference type="PROSITE" id="PS50005">
    <property type="entry name" value="TPR"/>
    <property type="match status" value="1"/>
</dbReference>
<dbReference type="GO" id="GO:0009228">
    <property type="term" value="P:thiamine biosynthetic process"/>
    <property type="evidence" value="ECO:0007669"/>
    <property type="project" value="UniProtKB-KW"/>
</dbReference>
<dbReference type="GO" id="GO:0046872">
    <property type="term" value="F:metal ion binding"/>
    <property type="evidence" value="ECO:0007669"/>
    <property type="project" value="UniProtKB-KW"/>
</dbReference>
<dbReference type="InterPro" id="IPR015168">
    <property type="entry name" value="SsuA/THI5"/>
</dbReference>
<sequence length="1432" mass="156016">MDDSATELQRRPVAKRRKRAPNVSASLSRWVVENVTQARELIRSEARAGYQEAAGRLVAVLEKMPDLWQELHEELLLAVWLGSDAGLQARLAEGAAGSLVKFSIQPQNLSSLFTMIGKALADEGRHCSALRAMHRGLKLAPDKASRDESISSLFGLRSRALALWHFAMLNDGPRNSAFAGAIRDTIKELGAEPAGHQHSCLDIGTGTGFLALICRELGQHINGGLEVHACEQNELLFALAKEVVGNHASDDLGLSQSHRNTAQAQVRLHKGNSCTLQLQAFDFIVCEAVDAELLGEGYLQTAMDACKRLLKPQGRLLPCRGTVYGQLVDCPILRHSFGGTHACSSFKGVGGRLYQGFMCEFLEDFDHVILSEPHELLHICFDDPEQIQQQLNACDVASVSLSVSRGGTAHALVVWWDLDLDKSGKHCVSSHPGRSENHWPQVFWPVWAQANAAEVQVGRPVSAGEAVEVGVRMFEDRMECRVKSPESCHAAQESEGAEALSVEDFRWLNDRSVWDNLRKHSASVLPTKCREPHILDLSSMRLPAALGVVAQSLPKEIRPKAYASSCLDPTSSRAFLAANGIRDNITFCQRSSAHNLADLLGESGAKQDGDVILVFADAVQRSGELRPDVLSQVVAAHRHCTITGGKLWVLPHFLSLSLTLVESMPLSRKCRLGPVIADGSVHGVLCNWSWSHPQTQQTLEVQPPPAPAPLPPPGAFTGVAAAGVPPAPTPAPGGISATALSLAALEGITSADPIMSEATKALEEEAEKKRKEELKAAREKRNKELKRGPGVAALVQGALKRAQEAPSMGKKDELVEKAQRQREEAEAAAKKELEKQEHEKELERQEAERQKREEQKKVEEENRRKLEELQAKERERVQREAAERRRQAEKADEEMKKKEAETRDQRVKASVEAAKKQQADRAAAKAAKEAESLYGDMPQPDADSAAASEAAMRAAGERGPQADLGLAPEDRSKIVFLDVDGVLRPARAGTFDISTDGEAAKPDTSDFFPAALKALRHIMERSSAKVVLCAEWRRSEVLLKALEDIFNKNRLRLWSDITSQEVKLEKGSDPLRSFADRRSKEISAWLRKHEVLGNCQCFAESNLPMEDEIIVALDWTPNTNHNGFYLAQMAGLYSTAGLKVTLRSADAGDGTTPARQVAQKTAHFAVAPSESAISFATTEPDKPRLVAVAALLQGSASAICTLKSSGIDRPAKLAGKRYASYNGRFEDPIVSRMVSNDGGDGAAVQFHGLTAHGYQEGDTMGAGSVVASYLEKGRSDSTWIFPAWEGVLAERAGQHLHCFALEDYNIPYGYSPVLLAHPEDLAGPRAEKIKAFLAATAEGYKLAAARPSDAAKALVDCGHPSLQDAEFVEASSACIAKQFLTPDGQWGLMEPKRWIDFVDFLCTSGIVRGRAGEAIPREAIEVESLFTNRLLP</sequence>
<dbReference type="Pfam" id="PF09084">
    <property type="entry name" value="NMT1"/>
    <property type="match status" value="1"/>
</dbReference>
<keyword evidence="19" id="KW-1185">Reference proteome</keyword>
<feature type="compositionally biased region" description="Low complexity" evidence="15">
    <location>
        <begin position="715"/>
        <end position="724"/>
    </location>
</feature>
<evidence type="ECO:0000256" key="13">
    <source>
        <dbReference type="PROSITE-ProRule" id="PRU00339"/>
    </source>
</evidence>
<comment type="subunit">
    <text evidence="4">Homodimer.</text>
</comment>
<evidence type="ECO:0000313" key="18">
    <source>
        <dbReference type="EMBL" id="OLQ02998.1"/>
    </source>
</evidence>
<dbReference type="Gene3D" id="2.70.160.11">
    <property type="entry name" value="Hnrnp arginine n-methyltransferase1"/>
    <property type="match status" value="1"/>
</dbReference>
<keyword evidence="14" id="KW-0175">Coiled coil</keyword>
<evidence type="ECO:0000256" key="4">
    <source>
        <dbReference type="ARBA" id="ARBA00011738"/>
    </source>
</evidence>
<dbReference type="SUPFAM" id="SSF53850">
    <property type="entry name" value="Periplasmic binding protein-like II"/>
    <property type="match status" value="1"/>
</dbReference>
<dbReference type="Pfam" id="PF22528">
    <property type="entry name" value="PRMT_C"/>
    <property type="match status" value="1"/>
</dbReference>
<dbReference type="Proteomes" id="UP000186817">
    <property type="component" value="Unassembled WGS sequence"/>
</dbReference>
<feature type="compositionally biased region" description="Basic and acidic residues" evidence="15">
    <location>
        <begin position="809"/>
        <end position="931"/>
    </location>
</feature>
<evidence type="ECO:0000256" key="7">
    <source>
        <dbReference type="ARBA" id="ARBA00022723"/>
    </source>
</evidence>
<dbReference type="SUPFAM" id="SSF53335">
    <property type="entry name" value="S-adenosyl-L-methionine-dependent methyltransferases"/>
    <property type="match status" value="1"/>
</dbReference>
<keyword evidence="13" id="KW-0802">TPR repeat</keyword>
<dbReference type="Gene3D" id="3.40.190.10">
    <property type="entry name" value="Periplasmic binding protein-like II"/>
    <property type="match status" value="2"/>
</dbReference>
<comment type="function">
    <text evidence="1">Responsible for the formation of the pyrimidine heterocycle in the thiamine biosynthesis pathway. Catalyzes the formation of hydroxymethylpyrimidine phosphate (HMP-P) from histidine and pyridoxal phosphate (PLP). The protein uses PLP and the active site histidine to form HMP-P, generating an inactive enzyme. The enzyme can only undergo a single turnover, which suggests it is a suicide enzyme.</text>
</comment>